<dbReference type="CDD" id="cd21631">
    <property type="entry name" value="RHH_CopG_NikR-like"/>
    <property type="match status" value="1"/>
</dbReference>
<evidence type="ECO:0000313" key="1">
    <source>
        <dbReference type="EMBL" id="MBJ6360513.1"/>
    </source>
</evidence>
<keyword evidence="2" id="KW-1185">Reference proteome</keyword>
<dbReference type="Proteomes" id="UP000640274">
    <property type="component" value="Unassembled WGS sequence"/>
</dbReference>
<accession>A0A934J2Y9</accession>
<dbReference type="AlphaFoldDB" id="A0A934J2Y9"/>
<protein>
    <submittedName>
        <fullName evidence="1">Uncharacterized protein</fullName>
    </submittedName>
</protein>
<organism evidence="1 2">
    <name type="scientific">Paenibacillus roseus</name>
    <dbReference type="NCBI Taxonomy" id="2798579"/>
    <lineage>
        <taxon>Bacteria</taxon>
        <taxon>Bacillati</taxon>
        <taxon>Bacillota</taxon>
        <taxon>Bacilli</taxon>
        <taxon>Bacillales</taxon>
        <taxon>Paenibacillaceae</taxon>
        <taxon>Paenibacillus</taxon>
    </lineage>
</organism>
<name>A0A934J2Y9_9BACL</name>
<comment type="caution">
    <text evidence="1">The sequence shown here is derived from an EMBL/GenBank/DDBJ whole genome shotgun (WGS) entry which is preliminary data.</text>
</comment>
<reference evidence="1" key="1">
    <citation type="submission" date="2020-12" db="EMBL/GenBank/DDBJ databases">
        <authorList>
            <person name="Huq M.A."/>
        </authorList>
    </citation>
    <scope>NUCLEOTIDE SEQUENCE</scope>
    <source>
        <strain evidence="1">MAHUQ-46</strain>
    </source>
</reference>
<sequence>MSKLMNPMRIRLDAELEAQLNALAAIRQESKAELCRRLLSNAVAQELAGEVVDPVLLMIRRAVEEAMQPGIERLAKINAKTLISSSTSMYMSQYLYEAMGKNGQSLHDAARKKAVGFMKMSQEKMMNEDSE</sequence>
<proteinExistence type="predicted"/>
<evidence type="ECO:0000313" key="2">
    <source>
        <dbReference type="Proteomes" id="UP000640274"/>
    </source>
</evidence>
<gene>
    <name evidence="1" type="ORF">JFN88_04135</name>
</gene>
<dbReference type="RefSeq" id="WP_199018068.1">
    <property type="nucleotide sequence ID" value="NZ_JAELUP010000009.1"/>
</dbReference>
<dbReference type="EMBL" id="JAELUP010000009">
    <property type="protein sequence ID" value="MBJ6360513.1"/>
    <property type="molecule type" value="Genomic_DNA"/>
</dbReference>